<proteinExistence type="predicted"/>
<accession>W1WGQ5</accession>
<gene>
    <name evidence="1" type="ORF">Q609_ECAC02441G0002</name>
</gene>
<sequence>GIGVVKAPEVNGTALTIEPGTGLEQGGQGVHIPLPEGGLAQAEPEAEYGTEFKRYRRSFCGACRA</sequence>
<reference evidence="1 2" key="1">
    <citation type="submission" date="2013-12" db="EMBL/GenBank/DDBJ databases">
        <title>A Varibaculum cambriense genome reconstructed from a premature infant gut community with otherwise low bacterial novelty that shifts toward anaerobic metabolism during the third week of life.</title>
        <authorList>
            <person name="Brown C.T."/>
            <person name="Sharon I."/>
            <person name="Thomas B.C."/>
            <person name="Castelle C.J."/>
            <person name="Morowitz M.J."/>
            <person name="Banfield J.F."/>
        </authorList>
    </citation>
    <scope>NUCLEOTIDE SEQUENCE [LARGE SCALE GENOMIC DNA]</scope>
    <source>
        <strain evidence="2">DORA_A_5_14_21</strain>
    </source>
</reference>
<feature type="non-terminal residue" evidence="1">
    <location>
        <position position="1"/>
    </location>
</feature>
<name>W1WGQ5_ECOLX</name>
<comment type="caution">
    <text evidence="1">The sequence shown here is derived from an EMBL/GenBank/DDBJ whole genome shotgun (WGS) entry which is preliminary data.</text>
</comment>
<dbReference type="EMBL" id="AZLZ01002441">
    <property type="protein sequence ID" value="ETJ15614.1"/>
    <property type="molecule type" value="Genomic_DNA"/>
</dbReference>
<protein>
    <submittedName>
        <fullName evidence="1">Inner membrane protein CreD</fullName>
    </submittedName>
</protein>
<evidence type="ECO:0000313" key="2">
    <source>
        <dbReference type="Proteomes" id="UP000018853"/>
    </source>
</evidence>
<dbReference type="AlphaFoldDB" id="W1WGQ5"/>
<evidence type="ECO:0000313" key="1">
    <source>
        <dbReference type="EMBL" id="ETJ15614.1"/>
    </source>
</evidence>
<organism evidence="1 2">
    <name type="scientific">Escherichia coli DORA_A_5_14_21</name>
    <dbReference type="NCBI Taxonomy" id="1403943"/>
    <lineage>
        <taxon>Bacteria</taxon>
        <taxon>Pseudomonadati</taxon>
        <taxon>Pseudomonadota</taxon>
        <taxon>Gammaproteobacteria</taxon>
        <taxon>Enterobacterales</taxon>
        <taxon>Enterobacteriaceae</taxon>
        <taxon>Escherichia</taxon>
    </lineage>
</organism>
<dbReference type="Proteomes" id="UP000018853">
    <property type="component" value="Unassembled WGS sequence"/>
</dbReference>
<dbReference type="PATRIC" id="fig|1403943.3.peg.4681"/>